<keyword evidence="5" id="KW-1185">Reference proteome</keyword>
<sequence>MFREQLLPTTLNDILSSKRVIEETDCKDKRKRMRKLKFDEIEEVLVRCLSHARSQNVPISALILKEKAVEIAEELNIEDFSGRNG</sequence>
<dbReference type="EMBL" id="BGPR01001923">
    <property type="protein sequence ID" value="GBM64354.1"/>
    <property type="molecule type" value="Genomic_DNA"/>
</dbReference>
<dbReference type="InterPro" id="IPR009057">
    <property type="entry name" value="Homeodomain-like_sf"/>
</dbReference>
<accession>A0A4Y2HG82</accession>
<proteinExistence type="predicted"/>
<evidence type="ECO:0000313" key="4">
    <source>
        <dbReference type="EMBL" id="GBM64354.1"/>
    </source>
</evidence>
<comment type="caution">
    <text evidence="4">The sequence shown here is derived from an EMBL/GenBank/DDBJ whole genome shotgun (WGS) entry which is preliminary data.</text>
</comment>
<protein>
    <recommendedName>
        <fullName evidence="3">HTH CENPB-type domain-containing protein</fullName>
    </recommendedName>
</protein>
<dbReference type="GO" id="GO:0003677">
    <property type="term" value="F:DNA binding"/>
    <property type="evidence" value="ECO:0007669"/>
    <property type="project" value="UniProtKB-KW"/>
</dbReference>
<keyword evidence="2" id="KW-0238">DNA-binding</keyword>
<dbReference type="GO" id="GO:0005634">
    <property type="term" value="C:nucleus"/>
    <property type="evidence" value="ECO:0007669"/>
    <property type="project" value="UniProtKB-SubCell"/>
</dbReference>
<dbReference type="PROSITE" id="PS51253">
    <property type="entry name" value="HTH_CENPB"/>
    <property type="match status" value="1"/>
</dbReference>
<dbReference type="Proteomes" id="UP000499080">
    <property type="component" value="Unassembled WGS sequence"/>
</dbReference>
<dbReference type="Gene3D" id="1.10.10.60">
    <property type="entry name" value="Homeodomain-like"/>
    <property type="match status" value="1"/>
</dbReference>
<dbReference type="Pfam" id="PF03221">
    <property type="entry name" value="HTH_Tnp_Tc5"/>
    <property type="match status" value="1"/>
</dbReference>
<reference evidence="4 5" key="1">
    <citation type="journal article" date="2019" name="Sci. Rep.">
        <title>Orb-weaving spider Araneus ventricosus genome elucidates the spidroin gene catalogue.</title>
        <authorList>
            <person name="Kono N."/>
            <person name="Nakamura H."/>
            <person name="Ohtoshi R."/>
            <person name="Moran D.A.P."/>
            <person name="Shinohara A."/>
            <person name="Yoshida Y."/>
            <person name="Fujiwara M."/>
            <person name="Mori M."/>
            <person name="Tomita M."/>
            <person name="Arakawa K."/>
        </authorList>
    </citation>
    <scope>NUCLEOTIDE SEQUENCE [LARGE SCALE GENOMIC DNA]</scope>
</reference>
<feature type="domain" description="HTH CENPB-type" evidence="3">
    <location>
        <begin position="29"/>
        <end position="85"/>
    </location>
</feature>
<evidence type="ECO:0000313" key="5">
    <source>
        <dbReference type="Proteomes" id="UP000499080"/>
    </source>
</evidence>
<evidence type="ECO:0000256" key="2">
    <source>
        <dbReference type="ARBA" id="ARBA00023125"/>
    </source>
</evidence>
<evidence type="ECO:0000256" key="1">
    <source>
        <dbReference type="ARBA" id="ARBA00004123"/>
    </source>
</evidence>
<evidence type="ECO:0000259" key="3">
    <source>
        <dbReference type="PROSITE" id="PS51253"/>
    </source>
</evidence>
<dbReference type="OrthoDB" id="6430249at2759"/>
<gene>
    <name evidence="4" type="ORF">AVEN_11007_1</name>
</gene>
<dbReference type="AlphaFoldDB" id="A0A4Y2HG82"/>
<organism evidence="4 5">
    <name type="scientific">Araneus ventricosus</name>
    <name type="common">Orbweaver spider</name>
    <name type="synonym">Epeira ventricosa</name>
    <dbReference type="NCBI Taxonomy" id="182803"/>
    <lineage>
        <taxon>Eukaryota</taxon>
        <taxon>Metazoa</taxon>
        <taxon>Ecdysozoa</taxon>
        <taxon>Arthropoda</taxon>
        <taxon>Chelicerata</taxon>
        <taxon>Arachnida</taxon>
        <taxon>Araneae</taxon>
        <taxon>Araneomorphae</taxon>
        <taxon>Entelegynae</taxon>
        <taxon>Araneoidea</taxon>
        <taxon>Araneidae</taxon>
        <taxon>Araneus</taxon>
    </lineage>
</organism>
<dbReference type="SUPFAM" id="SSF46689">
    <property type="entry name" value="Homeodomain-like"/>
    <property type="match status" value="1"/>
</dbReference>
<name>A0A4Y2HG82_ARAVE</name>
<dbReference type="InterPro" id="IPR006600">
    <property type="entry name" value="HTH_CenpB_DNA-bd_dom"/>
</dbReference>
<comment type="subcellular location">
    <subcellularLocation>
        <location evidence="1">Nucleus</location>
    </subcellularLocation>
</comment>